<evidence type="ECO:0000256" key="17">
    <source>
        <dbReference type="SAM" id="Coils"/>
    </source>
</evidence>
<evidence type="ECO:0000256" key="2">
    <source>
        <dbReference type="ARBA" id="ARBA00004496"/>
    </source>
</evidence>
<evidence type="ECO:0000259" key="18">
    <source>
        <dbReference type="PROSITE" id="PS50878"/>
    </source>
</evidence>
<dbReference type="GO" id="GO:0007264">
    <property type="term" value="P:small GTPase-mediated signal transduction"/>
    <property type="evidence" value="ECO:0007669"/>
    <property type="project" value="InterPro"/>
</dbReference>
<dbReference type="GO" id="GO:0015031">
    <property type="term" value="P:protein transport"/>
    <property type="evidence" value="ECO:0007669"/>
    <property type="project" value="InterPro"/>
</dbReference>
<dbReference type="Gene3D" id="3.50.50.60">
    <property type="entry name" value="FAD/NAD(P)-binding domain"/>
    <property type="match status" value="1"/>
</dbReference>
<dbReference type="GO" id="GO:0005794">
    <property type="term" value="C:Golgi apparatus"/>
    <property type="evidence" value="ECO:0007669"/>
    <property type="project" value="UniProtKB-SubCell"/>
</dbReference>
<dbReference type="SUPFAM" id="SSF56219">
    <property type="entry name" value="DNase I-like"/>
    <property type="match status" value="1"/>
</dbReference>
<dbReference type="InterPro" id="IPR036691">
    <property type="entry name" value="Endo/exonu/phosph_ase_sf"/>
</dbReference>
<dbReference type="GO" id="GO:0016192">
    <property type="term" value="P:vesicle-mediated transport"/>
    <property type="evidence" value="ECO:0007669"/>
    <property type="project" value="TreeGrafter"/>
</dbReference>
<comment type="function">
    <text evidence="15">GDP-dissociation inhibitor preventing the GDP to GTP exchange of most Rab proteins. By keeping these small GTPases in their inactive GDP-bound form regulates intracellular membrane trafficking. Negatively regulates protein transport to the cilium and ciliogenesis through the inhibition of RAB8A.</text>
</comment>
<keyword evidence="9" id="KW-0597">Phosphoprotein</keyword>
<dbReference type="AlphaFoldDB" id="A0AAE0QBS5"/>
<protein>
    <recommendedName>
        <fullName evidence="13">Rab GDP dissociation inhibitor beta</fullName>
        <ecNumber evidence="6">3.1.26.4</ecNumber>
    </recommendedName>
    <alternativeName>
        <fullName evidence="14">Guanosine diphosphate dissociation inhibitor 2</fullName>
    </alternativeName>
</protein>
<keyword evidence="20" id="KW-1185">Reference proteome</keyword>
<evidence type="ECO:0000256" key="15">
    <source>
        <dbReference type="ARBA" id="ARBA00045960"/>
    </source>
</evidence>
<dbReference type="EC" id="3.1.26.4" evidence="6"/>
<dbReference type="FunFam" id="1.10.405.10:FF:000001">
    <property type="entry name" value="Rab GDP dissociation inhibitor"/>
    <property type="match status" value="1"/>
</dbReference>
<dbReference type="PRINTS" id="PR00892">
    <property type="entry name" value="RABGDI"/>
</dbReference>
<dbReference type="PRINTS" id="PR00891">
    <property type="entry name" value="RABGDIREP"/>
</dbReference>
<dbReference type="Gene3D" id="3.60.10.10">
    <property type="entry name" value="Endonuclease/exonuclease/phosphatase"/>
    <property type="match status" value="1"/>
</dbReference>
<evidence type="ECO:0000256" key="1">
    <source>
        <dbReference type="ARBA" id="ARBA00004170"/>
    </source>
</evidence>
<dbReference type="Gene3D" id="3.30.519.10">
    <property type="entry name" value="Guanine Nucleotide Dissociation Inhibitor, domain 2"/>
    <property type="match status" value="1"/>
</dbReference>
<evidence type="ECO:0000256" key="11">
    <source>
        <dbReference type="ARBA" id="ARBA00023034"/>
    </source>
</evidence>
<dbReference type="CDD" id="cd09076">
    <property type="entry name" value="L1-EN"/>
    <property type="match status" value="1"/>
</dbReference>
<keyword evidence="17" id="KW-0175">Coiled coil</keyword>
<dbReference type="EMBL" id="JAUCMX010000018">
    <property type="protein sequence ID" value="KAK3517758.1"/>
    <property type="molecule type" value="Genomic_DNA"/>
</dbReference>
<evidence type="ECO:0000256" key="14">
    <source>
        <dbReference type="ARBA" id="ARBA00043063"/>
    </source>
</evidence>
<dbReference type="Pfam" id="PF00996">
    <property type="entry name" value="GDI"/>
    <property type="match status" value="1"/>
</dbReference>
<keyword evidence="8" id="KW-0963">Cytoplasm</keyword>
<dbReference type="InterPro" id="IPR043502">
    <property type="entry name" value="DNA/RNA_pol_sf"/>
</dbReference>
<dbReference type="PANTHER" id="PTHR11787">
    <property type="entry name" value="RAB GDP-DISSOCIATION INHIBITOR"/>
    <property type="match status" value="1"/>
</dbReference>
<evidence type="ECO:0000256" key="7">
    <source>
        <dbReference type="ARBA" id="ARBA00022468"/>
    </source>
</evidence>
<keyword evidence="11" id="KW-0333">Golgi apparatus</keyword>
<gene>
    <name evidence="19" type="ORF">QTP70_018327</name>
</gene>
<dbReference type="SUPFAM" id="SSF51905">
    <property type="entry name" value="FAD/NAD(P)-binding domain"/>
    <property type="match status" value="2"/>
</dbReference>
<dbReference type="Gene3D" id="1.10.405.10">
    <property type="entry name" value="Guanine Nucleotide Dissociation Inhibitor, domain 1"/>
    <property type="match status" value="1"/>
</dbReference>
<name>A0AAE0QBS5_9TELE</name>
<dbReference type="InterPro" id="IPR036188">
    <property type="entry name" value="FAD/NAD-bd_sf"/>
</dbReference>
<dbReference type="GO" id="GO:0016020">
    <property type="term" value="C:membrane"/>
    <property type="evidence" value="ECO:0007669"/>
    <property type="project" value="UniProtKB-SubCell"/>
</dbReference>
<keyword evidence="7" id="KW-0343">GTPase activation</keyword>
<comment type="similarity">
    <text evidence="5">Belongs to the beta type-B retroviral polymerase family. HERV class-II K(HML-2) pol subfamily.</text>
</comment>
<comment type="subcellular location">
    <subcellularLocation>
        <location evidence="2">Cytoplasm</location>
    </subcellularLocation>
    <subcellularLocation>
        <location evidence="3">Golgi apparatus</location>
        <location evidence="3">trans-Golgi network</location>
    </subcellularLocation>
    <subcellularLocation>
        <location evidence="1">Membrane</location>
        <topology evidence="1">Peripheral membrane protein</topology>
    </subcellularLocation>
</comment>
<reference evidence="19" key="1">
    <citation type="submission" date="2023-06" db="EMBL/GenBank/DDBJ databases">
        <title>Male Hemibagrus guttatus genome.</title>
        <authorList>
            <person name="Bian C."/>
        </authorList>
    </citation>
    <scope>NUCLEOTIDE SEQUENCE</scope>
    <source>
        <strain evidence="19">Male_cb2023</strain>
        <tissue evidence="19">Muscle</tissue>
    </source>
</reference>
<dbReference type="FunFam" id="3.50.50.60:FF:000232">
    <property type="entry name" value="Rab GDP dissociation inhibitor"/>
    <property type="match status" value="1"/>
</dbReference>
<organism evidence="19 20">
    <name type="scientific">Hemibagrus guttatus</name>
    <dbReference type="NCBI Taxonomy" id="175788"/>
    <lineage>
        <taxon>Eukaryota</taxon>
        <taxon>Metazoa</taxon>
        <taxon>Chordata</taxon>
        <taxon>Craniata</taxon>
        <taxon>Vertebrata</taxon>
        <taxon>Euteleostomi</taxon>
        <taxon>Actinopterygii</taxon>
        <taxon>Neopterygii</taxon>
        <taxon>Teleostei</taxon>
        <taxon>Ostariophysi</taxon>
        <taxon>Siluriformes</taxon>
        <taxon>Bagridae</taxon>
        <taxon>Hemibagrus</taxon>
    </lineage>
</organism>
<evidence type="ECO:0000256" key="13">
    <source>
        <dbReference type="ARBA" id="ARBA00039162"/>
    </source>
</evidence>
<comment type="subunit">
    <text evidence="16">Interacts with RHOH. Interacts with the GDP-bound inactive forms of RAB3A, RAB3B, RAB3C, RAB5A, RAB5B, RAB5C, RAB8A, RAB8B, RAB10, RAB12, RAB35, and RAB43; binds RAB3D to a lesser extent. Interacts with DZIP1; this interaction negatively regulates the interaction of GDI2 with GDP-bound RAB8A.</text>
</comment>
<dbReference type="InterPro" id="IPR000806">
    <property type="entry name" value="RabGDI"/>
</dbReference>
<keyword evidence="10" id="KW-0007">Acetylation</keyword>
<dbReference type="InterPro" id="IPR000477">
    <property type="entry name" value="RT_dom"/>
</dbReference>
<dbReference type="InterPro" id="IPR018203">
    <property type="entry name" value="GDP_dissociation_inhibitor"/>
</dbReference>
<evidence type="ECO:0000256" key="4">
    <source>
        <dbReference type="ARBA" id="ARBA00005593"/>
    </source>
</evidence>
<dbReference type="CDD" id="cd01650">
    <property type="entry name" value="RT_nLTR_like"/>
    <property type="match status" value="1"/>
</dbReference>
<proteinExistence type="inferred from homology"/>
<feature type="domain" description="Reverse transcriptase" evidence="18">
    <location>
        <begin position="444"/>
        <end position="703"/>
    </location>
</feature>
<dbReference type="Proteomes" id="UP001274896">
    <property type="component" value="Unassembled WGS sequence"/>
</dbReference>
<dbReference type="SUPFAM" id="SSF56672">
    <property type="entry name" value="DNA/RNA polymerases"/>
    <property type="match status" value="1"/>
</dbReference>
<evidence type="ECO:0000256" key="16">
    <source>
        <dbReference type="ARBA" id="ARBA00066224"/>
    </source>
</evidence>
<dbReference type="PROSITE" id="PS50878">
    <property type="entry name" value="RT_POL"/>
    <property type="match status" value="1"/>
</dbReference>
<dbReference type="FunFam" id="3.30.519.10:FF:000005">
    <property type="entry name" value="Rab GDP dissociation inhibitor"/>
    <property type="match status" value="1"/>
</dbReference>
<comment type="caution">
    <text evidence="19">The sequence shown here is derived from an EMBL/GenBank/DDBJ whole genome shotgun (WGS) entry which is preliminary data.</text>
</comment>
<sequence length="1198" mass="138465">MERRKVDILCVQETRWRGSKARSIGAGFKLFYYGVDSKRNGVGVVLKEEFVRNVLEVKRVSDRVMSLKLEIEGVMLNVVSGYAPQVGCELGEKERFWSELDEVMESIPTGERVVIGAYFNGHAGEGNTGDEEVMGKFGVKERNLEGQMVVDFAKRMDMGVVNTYFQKREEHRVTYKSGGRRTQVDYILCRRGNLKEISDCKVVVGESVARQHRMVVCRMTLMACKTKRSKIEIEKKTKWWKLKKEKCCEEFRQKLRQALGGQVVLPDDWETTAEVIRETGRKVLGVSSGRRKEDKETWWWNEEVQDSIQRKRLAKKKWDMDRTEENRQECKELQRRVKREVSKAKQKAYDELYTRLDTREGEKDLYRWKEYFEELMNEENEREKRVEGVNSVEQKVDKIRKDEVRKALKRMKSGKAVGPDDIPVEVWKCLGEAAVEFLTSLFNRVLESERMPEEWRRSVLVPIFKNKGDVQSCSNYRGIKLMSHTMKLWERVVEARLRKVVEICEQQYGFMPRKSTTDAIFALRILMEKYRDGQRELHCVFVDLEKAYDRVPREELWYCMRKSGVAEKYVRVVQDMYERSRTVVRCAVGQTEEFKVEEGLHQGSALSPFLFAIVMDQLSEEVRQESPWTMMFADDIVICSESREQVQENLERWRFALERRGMKVSRSKTEYMCVNEREGSGTVRLQGEEVKKVQEFKYLGSTVQSNGECGKEVKKRVQAGWNGWRKVSGVLCDQKISARIKGKVYRTVVRPAMLYGLETEDEDVEECILSGIMSVKGKKVLHMDRNAYYGGESASITPLEDLFKRFNLPGTPPESMGKGRDWNVDLIPKFLMANGQLVRMLLITQVTRYLDFKVIEGSFVYKKGSIYKVPSTETEALASSLMGLFEKRRFRKFLVFVANFDENDPKTMEGVDPKKTTMREVYKKFDLGQDVIDFTGHAIALYRTDDYLDQPCLDTINRIKLYSESLARYGKSPYLYPLYGLGELPQGFARLSAIYGGTYMLNKPIEDIIVEGGKIVGVKSEGEIARCKQLICDPSYIMDRAKVVGKVIRVICILSHPIKNTSDSNSCQIIIPQNQVNRKHDIYVCMISYAHNVAAQGKYIAIASTTVETNDPEKEIKPALDLLEPIEQKFVSISDLYAPTDVGTESQIFISRSYDATTHFETTCDDIKDIYKRMTGTDFDFAEMERKQNDIFGDVADQ</sequence>
<evidence type="ECO:0000313" key="20">
    <source>
        <dbReference type="Proteomes" id="UP001274896"/>
    </source>
</evidence>
<dbReference type="GO" id="GO:0005093">
    <property type="term" value="F:Rab GDP-dissociation inhibitor activity"/>
    <property type="evidence" value="ECO:0007669"/>
    <property type="project" value="InterPro"/>
</dbReference>
<accession>A0AAE0QBS5</accession>
<dbReference type="Gene3D" id="3.30.70.270">
    <property type="match status" value="1"/>
</dbReference>
<evidence type="ECO:0000256" key="3">
    <source>
        <dbReference type="ARBA" id="ARBA00004601"/>
    </source>
</evidence>
<dbReference type="PANTHER" id="PTHR11787:SF1">
    <property type="entry name" value="RAB GDP DISSOCIATION INHIBITOR BETA"/>
    <property type="match status" value="1"/>
</dbReference>
<dbReference type="GO" id="GO:0004523">
    <property type="term" value="F:RNA-DNA hybrid ribonuclease activity"/>
    <property type="evidence" value="ECO:0007669"/>
    <property type="project" value="UniProtKB-EC"/>
</dbReference>
<comment type="similarity">
    <text evidence="4">Belongs to the Rab GDI family.</text>
</comment>
<evidence type="ECO:0000256" key="12">
    <source>
        <dbReference type="ARBA" id="ARBA00023136"/>
    </source>
</evidence>
<dbReference type="GO" id="GO:0005096">
    <property type="term" value="F:GTPase activator activity"/>
    <property type="evidence" value="ECO:0007669"/>
    <property type="project" value="UniProtKB-KW"/>
</dbReference>
<keyword evidence="12" id="KW-0472">Membrane</keyword>
<evidence type="ECO:0000256" key="8">
    <source>
        <dbReference type="ARBA" id="ARBA00022490"/>
    </source>
</evidence>
<evidence type="ECO:0000256" key="6">
    <source>
        <dbReference type="ARBA" id="ARBA00012180"/>
    </source>
</evidence>
<evidence type="ECO:0000256" key="9">
    <source>
        <dbReference type="ARBA" id="ARBA00022553"/>
    </source>
</evidence>
<dbReference type="InterPro" id="IPR043128">
    <property type="entry name" value="Rev_trsase/Diguanyl_cyclase"/>
</dbReference>
<evidence type="ECO:0000256" key="5">
    <source>
        <dbReference type="ARBA" id="ARBA00010879"/>
    </source>
</evidence>
<evidence type="ECO:0000256" key="10">
    <source>
        <dbReference type="ARBA" id="ARBA00022990"/>
    </source>
</evidence>
<evidence type="ECO:0000313" key="19">
    <source>
        <dbReference type="EMBL" id="KAK3517758.1"/>
    </source>
</evidence>
<dbReference type="Pfam" id="PF00078">
    <property type="entry name" value="RVT_1"/>
    <property type="match status" value="1"/>
</dbReference>
<feature type="coiled-coil region" evidence="17">
    <location>
        <begin position="320"/>
        <end position="347"/>
    </location>
</feature>